<dbReference type="EMBL" id="LR216287">
    <property type="protein sequence ID" value="VFJ15510.1"/>
    <property type="molecule type" value="Genomic_DNA"/>
</dbReference>
<accession>A0A484IH22</accession>
<keyword evidence="1" id="KW-0812">Transmembrane</keyword>
<feature type="transmembrane region" description="Helical" evidence="1">
    <location>
        <begin position="36"/>
        <end position="52"/>
    </location>
</feature>
<organism evidence="2 3">
    <name type="scientific">Candidatus Nitrosocosmicus franklandianus</name>
    <dbReference type="NCBI Taxonomy" id="1798806"/>
    <lineage>
        <taxon>Archaea</taxon>
        <taxon>Nitrososphaerota</taxon>
        <taxon>Nitrososphaeria</taxon>
        <taxon>Nitrososphaerales</taxon>
        <taxon>Nitrososphaeraceae</taxon>
        <taxon>Candidatus Nitrosocosmicus</taxon>
    </lineage>
</organism>
<dbReference type="Proteomes" id="UP000294299">
    <property type="component" value="Chromosome NFRAN"/>
</dbReference>
<name>A0A484IH22_9ARCH</name>
<dbReference type="KEGG" id="nfn:NFRAN_3192"/>
<gene>
    <name evidence="2" type="ORF">NFRAN_3192</name>
</gene>
<keyword evidence="1" id="KW-1133">Transmembrane helix</keyword>
<evidence type="ECO:0000313" key="2">
    <source>
        <dbReference type="EMBL" id="VFJ15510.1"/>
    </source>
</evidence>
<feature type="transmembrane region" description="Helical" evidence="1">
    <location>
        <begin position="12"/>
        <end position="30"/>
    </location>
</feature>
<keyword evidence="1" id="KW-0472">Membrane</keyword>
<sequence length="53" mass="5568">MIDLHLTIRRKGEILMTVSGIALAIGAASISVPQVAYAGLCISGLGIVSMLWR</sequence>
<keyword evidence="3" id="KW-1185">Reference proteome</keyword>
<evidence type="ECO:0000256" key="1">
    <source>
        <dbReference type="SAM" id="Phobius"/>
    </source>
</evidence>
<proteinExistence type="predicted"/>
<evidence type="ECO:0000313" key="3">
    <source>
        <dbReference type="Proteomes" id="UP000294299"/>
    </source>
</evidence>
<reference evidence="2 3" key="1">
    <citation type="submission" date="2019-02" db="EMBL/GenBank/DDBJ databases">
        <authorList>
            <person name="Lehtovirta-Morley E L."/>
        </authorList>
    </citation>
    <scope>NUCLEOTIDE SEQUENCE [LARGE SCALE GENOMIC DNA]</scope>
    <source>
        <strain evidence="2">NFRAN1</strain>
    </source>
</reference>
<dbReference type="AlphaFoldDB" id="A0A484IH22"/>
<protein>
    <submittedName>
        <fullName evidence="2">Uncharacterized protein</fullName>
    </submittedName>
</protein>